<evidence type="ECO:0000313" key="2">
    <source>
        <dbReference type="Proteomes" id="UP000664940"/>
    </source>
</evidence>
<sequence length="123" mass="13296">MIFPGNGSLSTTHAQDLERCQLGLHNKELTSPHHQLCGTQVTLGMHAISEATHFLQAFPALVASITQSCVYLQGAPGSSPGTAYQPLQSCICFARSTWSKHAAARPRRMPSLDPFFSLNAESE</sequence>
<accession>A0A834E6J1</accession>
<dbReference type="EMBL" id="JABVXQ010000005">
    <property type="protein sequence ID" value="KAF6109675.1"/>
    <property type="molecule type" value="Genomic_DNA"/>
</dbReference>
<proteinExistence type="predicted"/>
<protein>
    <submittedName>
        <fullName evidence="1">Uncharacterized protein</fullName>
    </submittedName>
</protein>
<comment type="caution">
    <text evidence="1">The sequence shown here is derived from an EMBL/GenBank/DDBJ whole genome shotgun (WGS) entry which is preliminary data.</text>
</comment>
<dbReference type="Proteomes" id="UP000664940">
    <property type="component" value="Unassembled WGS sequence"/>
</dbReference>
<evidence type="ECO:0000313" key="1">
    <source>
        <dbReference type="EMBL" id="KAF6109675.1"/>
    </source>
</evidence>
<gene>
    <name evidence="1" type="ORF">HJG60_010906</name>
</gene>
<organism evidence="1 2">
    <name type="scientific">Phyllostomus discolor</name>
    <name type="common">pale spear-nosed bat</name>
    <dbReference type="NCBI Taxonomy" id="89673"/>
    <lineage>
        <taxon>Eukaryota</taxon>
        <taxon>Metazoa</taxon>
        <taxon>Chordata</taxon>
        <taxon>Craniata</taxon>
        <taxon>Vertebrata</taxon>
        <taxon>Euteleostomi</taxon>
        <taxon>Mammalia</taxon>
        <taxon>Eutheria</taxon>
        <taxon>Laurasiatheria</taxon>
        <taxon>Chiroptera</taxon>
        <taxon>Yangochiroptera</taxon>
        <taxon>Phyllostomidae</taxon>
        <taxon>Phyllostominae</taxon>
        <taxon>Phyllostomus</taxon>
    </lineage>
</organism>
<dbReference type="AlphaFoldDB" id="A0A834E6J1"/>
<name>A0A834E6J1_9CHIR</name>
<reference evidence="1 2" key="1">
    <citation type="journal article" date="2020" name="Nature">
        <title>Six reference-quality genomes reveal evolution of bat adaptations.</title>
        <authorList>
            <person name="Jebb D."/>
            <person name="Huang Z."/>
            <person name="Pippel M."/>
            <person name="Hughes G.M."/>
            <person name="Lavrichenko K."/>
            <person name="Devanna P."/>
            <person name="Winkler S."/>
            <person name="Jermiin L.S."/>
            <person name="Skirmuntt E.C."/>
            <person name="Katzourakis A."/>
            <person name="Burkitt-Gray L."/>
            <person name="Ray D.A."/>
            <person name="Sullivan K.A.M."/>
            <person name="Roscito J.G."/>
            <person name="Kirilenko B.M."/>
            <person name="Davalos L.M."/>
            <person name="Corthals A.P."/>
            <person name="Power M.L."/>
            <person name="Jones G."/>
            <person name="Ransome R.D."/>
            <person name="Dechmann D.K.N."/>
            <person name="Locatelli A.G."/>
            <person name="Puechmaille S.J."/>
            <person name="Fedrigo O."/>
            <person name="Jarvis E.D."/>
            <person name="Hiller M."/>
            <person name="Vernes S.C."/>
            <person name="Myers E.W."/>
            <person name="Teeling E.C."/>
        </authorList>
    </citation>
    <scope>NUCLEOTIDE SEQUENCE [LARGE SCALE GENOMIC DNA]</scope>
    <source>
        <strain evidence="1">Bat1K_MPI-CBG_1</strain>
    </source>
</reference>